<dbReference type="EMBL" id="JAEAOA010001828">
    <property type="protein sequence ID" value="KAK3594768.1"/>
    <property type="molecule type" value="Genomic_DNA"/>
</dbReference>
<organism evidence="2 3">
    <name type="scientific">Potamilus streckersoni</name>
    <dbReference type="NCBI Taxonomy" id="2493646"/>
    <lineage>
        <taxon>Eukaryota</taxon>
        <taxon>Metazoa</taxon>
        <taxon>Spiralia</taxon>
        <taxon>Lophotrochozoa</taxon>
        <taxon>Mollusca</taxon>
        <taxon>Bivalvia</taxon>
        <taxon>Autobranchia</taxon>
        <taxon>Heteroconchia</taxon>
        <taxon>Palaeoheterodonta</taxon>
        <taxon>Unionida</taxon>
        <taxon>Unionoidea</taxon>
        <taxon>Unionidae</taxon>
        <taxon>Ambleminae</taxon>
        <taxon>Lampsilini</taxon>
        <taxon>Potamilus</taxon>
    </lineage>
</organism>
<evidence type="ECO:0000313" key="2">
    <source>
        <dbReference type="EMBL" id="KAK3594768.1"/>
    </source>
</evidence>
<keyword evidence="1" id="KW-0472">Membrane</keyword>
<keyword evidence="1" id="KW-1133">Transmembrane helix</keyword>
<keyword evidence="3" id="KW-1185">Reference proteome</keyword>
<dbReference type="AlphaFoldDB" id="A0AAE0SN23"/>
<dbReference type="Proteomes" id="UP001195483">
    <property type="component" value="Unassembled WGS sequence"/>
</dbReference>
<evidence type="ECO:0000256" key="1">
    <source>
        <dbReference type="SAM" id="Phobius"/>
    </source>
</evidence>
<evidence type="ECO:0000313" key="3">
    <source>
        <dbReference type="Proteomes" id="UP001195483"/>
    </source>
</evidence>
<reference evidence="2" key="3">
    <citation type="submission" date="2023-05" db="EMBL/GenBank/DDBJ databases">
        <authorList>
            <person name="Smith C.H."/>
        </authorList>
    </citation>
    <scope>NUCLEOTIDE SEQUENCE</scope>
    <source>
        <strain evidence="2">CHS0354</strain>
        <tissue evidence="2">Mantle</tissue>
    </source>
</reference>
<reference evidence="2" key="1">
    <citation type="journal article" date="2021" name="Genome Biol. Evol.">
        <title>A High-Quality Reference Genome for a Parasitic Bivalve with Doubly Uniparental Inheritance (Bivalvia: Unionida).</title>
        <authorList>
            <person name="Smith C.H."/>
        </authorList>
    </citation>
    <scope>NUCLEOTIDE SEQUENCE</scope>
    <source>
        <strain evidence="2">CHS0354</strain>
    </source>
</reference>
<reference evidence="2" key="2">
    <citation type="journal article" date="2021" name="Genome Biol. Evol.">
        <title>Developing a high-quality reference genome for a parasitic bivalve with doubly uniparental inheritance (Bivalvia: Unionida).</title>
        <authorList>
            <person name="Smith C.H."/>
        </authorList>
    </citation>
    <scope>NUCLEOTIDE SEQUENCE</scope>
    <source>
        <strain evidence="2">CHS0354</strain>
        <tissue evidence="2">Mantle</tissue>
    </source>
</reference>
<protein>
    <submittedName>
        <fullName evidence="2">Uncharacterized protein</fullName>
    </submittedName>
</protein>
<name>A0AAE0SN23_9BIVA</name>
<accession>A0AAE0SN23</accession>
<sequence>MNRFTAKMVCVFVKLYTENDKPAMNIIIVLATMVPPAFVVLTALASVTTKAIMELVINREDESGKSFIEIPICLHIVENDLRYSI</sequence>
<feature type="transmembrane region" description="Helical" evidence="1">
    <location>
        <begin position="23"/>
        <end position="45"/>
    </location>
</feature>
<keyword evidence="1" id="KW-0812">Transmembrane</keyword>
<gene>
    <name evidence="2" type="ORF">CHS0354_030707</name>
</gene>
<proteinExistence type="predicted"/>
<comment type="caution">
    <text evidence="2">The sequence shown here is derived from an EMBL/GenBank/DDBJ whole genome shotgun (WGS) entry which is preliminary data.</text>
</comment>